<proteinExistence type="predicted"/>
<dbReference type="Proteomes" id="UP000008022">
    <property type="component" value="Unassembled WGS sequence"/>
</dbReference>
<reference evidence="3" key="1">
    <citation type="submission" date="2013-06" db="EMBL/GenBank/DDBJ databases">
        <authorList>
            <person name="Zhao Q."/>
        </authorList>
    </citation>
    <scope>NUCLEOTIDE SEQUENCE</scope>
    <source>
        <strain evidence="3">cv. W1943</strain>
    </source>
</reference>
<evidence type="ECO:0000313" key="3">
    <source>
        <dbReference type="Proteomes" id="UP000008022"/>
    </source>
</evidence>
<feature type="region of interest" description="Disordered" evidence="1">
    <location>
        <begin position="127"/>
        <end position="161"/>
    </location>
</feature>
<protein>
    <submittedName>
        <fullName evidence="2">Uncharacterized protein</fullName>
    </submittedName>
</protein>
<keyword evidence="3" id="KW-1185">Reference proteome</keyword>
<dbReference type="Gramene" id="ORUFI04G26140.1">
    <property type="protein sequence ID" value="ORUFI04G26140.1"/>
    <property type="gene ID" value="ORUFI04G26140"/>
</dbReference>
<dbReference type="AlphaFoldDB" id="A0A0E0PDR2"/>
<evidence type="ECO:0000256" key="1">
    <source>
        <dbReference type="SAM" id="MobiDB-lite"/>
    </source>
</evidence>
<evidence type="ECO:0000313" key="2">
    <source>
        <dbReference type="EnsemblPlants" id="ORUFI04G26140.1"/>
    </source>
</evidence>
<reference evidence="2" key="2">
    <citation type="submission" date="2015-06" db="UniProtKB">
        <authorList>
            <consortium name="EnsemblPlants"/>
        </authorList>
    </citation>
    <scope>IDENTIFICATION</scope>
</reference>
<sequence length="161" mass="17422">MAFFAGSSKAPASARLKLRRQHDQQREVCDALPVPHLLQSLLLLGPAAGSAAHDTFARRIRKTTPIFPSRCDYRRKNLVVSFGAGQSTSRWPVPSLFFLPGFNGSGKSVLGRAFSRVTPAGEIEALRKGSSMAGGEHRGGRGGRVNVKKTSPTPLRENIRT</sequence>
<accession>A0A0E0PDR2</accession>
<name>A0A0E0PDR2_ORYRU</name>
<dbReference type="EnsemblPlants" id="ORUFI04G26140.1">
    <property type="protein sequence ID" value="ORUFI04G26140.1"/>
    <property type="gene ID" value="ORUFI04G26140"/>
</dbReference>
<dbReference type="OMA" id="XSSKAPA"/>
<dbReference type="HOGENOM" id="CLU_1789961_0_0_1"/>
<organism evidence="2 3">
    <name type="scientific">Oryza rufipogon</name>
    <name type="common">Brownbeard rice</name>
    <name type="synonym">Asian wild rice</name>
    <dbReference type="NCBI Taxonomy" id="4529"/>
    <lineage>
        <taxon>Eukaryota</taxon>
        <taxon>Viridiplantae</taxon>
        <taxon>Streptophyta</taxon>
        <taxon>Embryophyta</taxon>
        <taxon>Tracheophyta</taxon>
        <taxon>Spermatophyta</taxon>
        <taxon>Magnoliopsida</taxon>
        <taxon>Liliopsida</taxon>
        <taxon>Poales</taxon>
        <taxon>Poaceae</taxon>
        <taxon>BOP clade</taxon>
        <taxon>Oryzoideae</taxon>
        <taxon>Oryzeae</taxon>
        <taxon>Oryzinae</taxon>
        <taxon>Oryza</taxon>
    </lineage>
</organism>